<evidence type="ECO:0000256" key="4">
    <source>
        <dbReference type="ARBA" id="ARBA00022777"/>
    </source>
</evidence>
<keyword evidence="8 9" id="KW-0119">Carbohydrate metabolism</keyword>
<dbReference type="OrthoDB" id="9775849at2"/>
<dbReference type="InterPro" id="IPR029056">
    <property type="entry name" value="Ribokinase-like"/>
</dbReference>
<comment type="caution">
    <text evidence="9">Lacks conserved residue(s) required for the propagation of feature annotation.</text>
</comment>
<keyword evidence="7 9" id="KW-0630">Potassium</keyword>
<feature type="binding site" evidence="9">
    <location>
        <position position="263"/>
    </location>
    <ligand>
        <name>K(+)</name>
        <dbReference type="ChEBI" id="CHEBI:29103"/>
    </ligand>
</feature>
<dbReference type="GO" id="GO:0005829">
    <property type="term" value="C:cytosol"/>
    <property type="evidence" value="ECO:0007669"/>
    <property type="project" value="TreeGrafter"/>
</dbReference>
<proteinExistence type="inferred from homology"/>
<evidence type="ECO:0000256" key="1">
    <source>
        <dbReference type="ARBA" id="ARBA00022679"/>
    </source>
</evidence>
<keyword evidence="6 9" id="KW-0460">Magnesium</keyword>
<feature type="binding site" evidence="9">
    <location>
        <position position="228"/>
    </location>
    <ligand>
        <name>substrate</name>
    </ligand>
</feature>
<dbReference type="GO" id="GO:0046872">
    <property type="term" value="F:metal ion binding"/>
    <property type="evidence" value="ECO:0007669"/>
    <property type="project" value="UniProtKB-KW"/>
</dbReference>
<feature type="binding site" evidence="9">
    <location>
        <begin position="227"/>
        <end position="228"/>
    </location>
    <ligand>
        <name>ATP</name>
        <dbReference type="ChEBI" id="CHEBI:30616"/>
    </ligand>
</feature>
<evidence type="ECO:0000259" key="10">
    <source>
        <dbReference type="Pfam" id="PF00294"/>
    </source>
</evidence>
<organism evidence="11 12">
    <name type="scientific">Pseudonocardia kunmingensis</name>
    <dbReference type="NCBI Taxonomy" id="630975"/>
    <lineage>
        <taxon>Bacteria</taxon>
        <taxon>Bacillati</taxon>
        <taxon>Actinomycetota</taxon>
        <taxon>Actinomycetes</taxon>
        <taxon>Pseudonocardiales</taxon>
        <taxon>Pseudonocardiaceae</taxon>
        <taxon>Pseudonocardia</taxon>
    </lineage>
</organism>
<comment type="similarity">
    <text evidence="9">Belongs to the carbohydrate kinase PfkB family. Ribokinase subfamily.</text>
</comment>
<dbReference type="RefSeq" id="WP_142049910.1">
    <property type="nucleotide sequence ID" value="NZ_VFPA01000001.1"/>
</dbReference>
<sequence length="278" mass="27777">MSRIAVVGSVNLDLVARVPRLPAPGETIAAGGLRRVPGGKGANQALAARRLGADVTMVAAVGDDPAADEALALLARDGVRLDRLRRDPDRPTGHALITVDDAGETTIVVVGGSNDTLSVSAEDVRGADAVLTVLEIPDATVADAARHATGMVVLNAAPARALDPDLLRRVDLVVVNAGEYTAIDGLDAAGAVAVTHGAQGAVLRRGGREVARAAPPPVRVVDGTAAGDTFTAALAVALLDGASDADALHRACAAGALAVTRAGAQPSLPTAAELEAVL</sequence>
<feature type="binding site" evidence="9">
    <location>
        <position position="176"/>
    </location>
    <ligand>
        <name>ATP</name>
        <dbReference type="ChEBI" id="CHEBI:30616"/>
    </ligand>
</feature>
<dbReference type="CDD" id="cd01174">
    <property type="entry name" value="ribokinase"/>
    <property type="match status" value="1"/>
</dbReference>
<keyword evidence="2 9" id="KW-0479">Metal-binding</keyword>
<feature type="binding site" evidence="9">
    <location>
        <begin position="195"/>
        <end position="200"/>
    </location>
    <ligand>
        <name>ATP</name>
        <dbReference type="ChEBI" id="CHEBI:30616"/>
    </ligand>
</feature>
<comment type="catalytic activity">
    <reaction evidence="9">
        <text>D-ribose + ATP = D-ribose 5-phosphate + ADP + H(+)</text>
        <dbReference type="Rhea" id="RHEA:13697"/>
        <dbReference type="ChEBI" id="CHEBI:15378"/>
        <dbReference type="ChEBI" id="CHEBI:30616"/>
        <dbReference type="ChEBI" id="CHEBI:47013"/>
        <dbReference type="ChEBI" id="CHEBI:78346"/>
        <dbReference type="ChEBI" id="CHEBI:456216"/>
        <dbReference type="EC" id="2.7.1.15"/>
    </reaction>
</comment>
<keyword evidence="9" id="KW-0963">Cytoplasm</keyword>
<comment type="subcellular location">
    <subcellularLocation>
        <location evidence="9">Cytoplasm</location>
    </subcellularLocation>
</comment>
<keyword evidence="12" id="KW-1185">Reference proteome</keyword>
<feature type="binding site" evidence="9">
    <location>
        <position position="222"/>
    </location>
    <ligand>
        <name>K(+)</name>
        <dbReference type="ChEBI" id="CHEBI:29103"/>
    </ligand>
</feature>
<evidence type="ECO:0000256" key="9">
    <source>
        <dbReference type="HAMAP-Rule" id="MF_01987"/>
    </source>
</evidence>
<accession>A0A543E009</accession>
<feature type="active site" description="Proton acceptor" evidence="9">
    <location>
        <position position="228"/>
    </location>
</feature>
<feature type="binding site" evidence="9">
    <location>
        <begin position="11"/>
        <end position="13"/>
    </location>
    <ligand>
        <name>substrate</name>
    </ligand>
</feature>
<keyword evidence="4 9" id="KW-0418">Kinase</keyword>
<dbReference type="InterPro" id="IPR011877">
    <property type="entry name" value="Ribokinase"/>
</dbReference>
<feature type="binding site" evidence="9">
    <location>
        <begin position="39"/>
        <end position="43"/>
    </location>
    <ligand>
        <name>substrate</name>
    </ligand>
</feature>
<comment type="function">
    <text evidence="9">Catalyzes the phosphorylation of ribose at O-5 in a reaction requiring ATP and magnesium. The resulting D-ribose-5-phosphate can then be used either for sythesis of nucleotides, histidine, and tryptophan, or as a component of the pentose phosphate pathway.</text>
</comment>
<dbReference type="EMBL" id="VFPA01000001">
    <property type="protein sequence ID" value="TQM14908.1"/>
    <property type="molecule type" value="Genomic_DNA"/>
</dbReference>
<dbReference type="GO" id="GO:0019303">
    <property type="term" value="P:D-ribose catabolic process"/>
    <property type="evidence" value="ECO:0007669"/>
    <property type="project" value="UniProtKB-UniRule"/>
</dbReference>
<dbReference type="AlphaFoldDB" id="A0A543E009"/>
<dbReference type="GO" id="GO:0005524">
    <property type="term" value="F:ATP binding"/>
    <property type="evidence" value="ECO:0007669"/>
    <property type="project" value="UniProtKB-UniRule"/>
</dbReference>
<evidence type="ECO:0000313" key="11">
    <source>
        <dbReference type="EMBL" id="TQM14908.1"/>
    </source>
</evidence>
<evidence type="ECO:0000256" key="2">
    <source>
        <dbReference type="ARBA" id="ARBA00022723"/>
    </source>
</evidence>
<evidence type="ECO:0000256" key="7">
    <source>
        <dbReference type="ARBA" id="ARBA00022958"/>
    </source>
</evidence>
<evidence type="ECO:0000256" key="6">
    <source>
        <dbReference type="ARBA" id="ARBA00022842"/>
    </source>
</evidence>
<dbReference type="PANTHER" id="PTHR10584:SF166">
    <property type="entry name" value="RIBOKINASE"/>
    <property type="match status" value="1"/>
</dbReference>
<comment type="subunit">
    <text evidence="9">Homodimer.</text>
</comment>
<gene>
    <name evidence="9" type="primary">rbsK</name>
    <name evidence="11" type="ORF">FB558_1687</name>
</gene>
<dbReference type="GO" id="GO:0004747">
    <property type="term" value="F:ribokinase activity"/>
    <property type="evidence" value="ECO:0007669"/>
    <property type="project" value="UniProtKB-UniRule"/>
</dbReference>
<dbReference type="SUPFAM" id="SSF53613">
    <property type="entry name" value="Ribokinase-like"/>
    <property type="match status" value="1"/>
</dbReference>
<dbReference type="InterPro" id="IPR011611">
    <property type="entry name" value="PfkB_dom"/>
</dbReference>
<dbReference type="Proteomes" id="UP000315677">
    <property type="component" value="Unassembled WGS sequence"/>
</dbReference>
<dbReference type="PRINTS" id="PR00990">
    <property type="entry name" value="RIBOKINASE"/>
</dbReference>
<evidence type="ECO:0000256" key="8">
    <source>
        <dbReference type="ARBA" id="ARBA00023277"/>
    </source>
</evidence>
<feature type="binding site" evidence="9">
    <location>
        <position position="224"/>
    </location>
    <ligand>
        <name>K(+)</name>
        <dbReference type="ChEBI" id="CHEBI:29103"/>
    </ligand>
</feature>
<dbReference type="EC" id="2.7.1.15" evidence="9"/>
<dbReference type="PANTHER" id="PTHR10584">
    <property type="entry name" value="SUGAR KINASE"/>
    <property type="match status" value="1"/>
</dbReference>
<feature type="binding site" evidence="9">
    <location>
        <position position="267"/>
    </location>
    <ligand>
        <name>K(+)</name>
        <dbReference type="ChEBI" id="CHEBI:29103"/>
    </ligand>
</feature>
<keyword evidence="1 9" id="KW-0808">Transferase</keyword>
<comment type="activity regulation">
    <text evidence="9">Activated by a monovalent cation that binds near, but not in, the active site. The most likely occupant of the site in vivo is potassium. Ion binding induces a conformational change that may alter substrate affinity.</text>
</comment>
<protein>
    <recommendedName>
        <fullName evidence="9">Ribokinase</fullName>
        <shortName evidence="9">RK</shortName>
        <ecNumber evidence="9">2.7.1.15</ecNumber>
    </recommendedName>
</protein>
<dbReference type="InterPro" id="IPR002139">
    <property type="entry name" value="Ribo/fructo_kinase"/>
</dbReference>
<keyword evidence="5 9" id="KW-0067">ATP-binding</keyword>
<evidence type="ECO:0000256" key="5">
    <source>
        <dbReference type="ARBA" id="ARBA00022840"/>
    </source>
</evidence>
<comment type="cofactor">
    <cofactor evidence="9">
        <name>Mg(2+)</name>
        <dbReference type="ChEBI" id="CHEBI:18420"/>
    </cofactor>
    <text evidence="9">Requires a divalent cation, most likely magnesium in vivo, as an electrophilic catalyst to aid phosphoryl group transfer. It is the chelate of the metal and the nucleotide that is the actual substrate.</text>
</comment>
<evidence type="ECO:0000256" key="3">
    <source>
        <dbReference type="ARBA" id="ARBA00022741"/>
    </source>
</evidence>
<feature type="binding site" evidence="9">
    <location>
        <position position="261"/>
    </location>
    <ligand>
        <name>K(+)</name>
        <dbReference type="ChEBI" id="CHEBI:29103"/>
    </ligand>
</feature>
<name>A0A543E009_9PSEU</name>
<dbReference type="Gene3D" id="3.40.1190.20">
    <property type="match status" value="1"/>
</dbReference>
<evidence type="ECO:0000313" key="12">
    <source>
        <dbReference type="Proteomes" id="UP000315677"/>
    </source>
</evidence>
<comment type="caution">
    <text evidence="11">The sequence shown here is derived from an EMBL/GenBank/DDBJ whole genome shotgun (WGS) entry which is preliminary data.</text>
</comment>
<keyword evidence="3 9" id="KW-0547">Nucleotide-binding</keyword>
<dbReference type="UniPathway" id="UPA00916">
    <property type="reaction ID" value="UER00889"/>
</dbReference>
<reference evidence="11 12" key="1">
    <citation type="submission" date="2019-06" db="EMBL/GenBank/DDBJ databases">
        <title>Sequencing the genomes of 1000 actinobacteria strains.</title>
        <authorList>
            <person name="Klenk H.-P."/>
        </authorList>
    </citation>
    <scope>NUCLEOTIDE SEQUENCE [LARGE SCALE GENOMIC DNA]</scope>
    <source>
        <strain evidence="11 12">DSM 45301</strain>
    </source>
</reference>
<dbReference type="Pfam" id="PF00294">
    <property type="entry name" value="PfkB"/>
    <property type="match status" value="1"/>
</dbReference>
<comment type="pathway">
    <text evidence="9">Carbohydrate metabolism; D-ribose degradation; D-ribose 5-phosphate from beta-D-ribopyranose: step 2/2.</text>
</comment>
<feature type="domain" description="Carbohydrate kinase PfkB" evidence="10">
    <location>
        <begin position="1"/>
        <end position="270"/>
    </location>
</feature>
<dbReference type="HAMAP" id="MF_01987">
    <property type="entry name" value="Ribokinase"/>
    <property type="match status" value="1"/>
</dbReference>
<feature type="binding site" evidence="9">
    <location>
        <position position="258"/>
    </location>
    <ligand>
        <name>K(+)</name>
        <dbReference type="ChEBI" id="CHEBI:29103"/>
    </ligand>
</feature>
<feature type="binding site" evidence="9">
    <location>
        <position position="135"/>
    </location>
    <ligand>
        <name>substrate</name>
    </ligand>
</feature>